<dbReference type="PROSITE" id="PS52004">
    <property type="entry name" value="KS3_2"/>
    <property type="match status" value="1"/>
</dbReference>
<evidence type="ECO:0000256" key="3">
    <source>
        <dbReference type="ARBA" id="ARBA00022679"/>
    </source>
</evidence>
<dbReference type="GO" id="GO:0006633">
    <property type="term" value="P:fatty acid biosynthetic process"/>
    <property type="evidence" value="ECO:0007669"/>
    <property type="project" value="TreeGrafter"/>
</dbReference>
<dbReference type="Proteomes" id="UP000316331">
    <property type="component" value="Unassembled WGS sequence"/>
</dbReference>
<proteinExistence type="predicted"/>
<evidence type="ECO:0000256" key="2">
    <source>
        <dbReference type="ARBA" id="ARBA00022553"/>
    </source>
</evidence>
<keyword evidence="4" id="KW-0511">Multifunctional enzyme</keyword>
<dbReference type="OrthoDB" id="9778690at2"/>
<dbReference type="SUPFAM" id="SSF47336">
    <property type="entry name" value="ACP-like"/>
    <property type="match status" value="1"/>
</dbReference>
<dbReference type="PANTHER" id="PTHR43775:SF37">
    <property type="entry name" value="SI:DKEY-61P9.11"/>
    <property type="match status" value="1"/>
</dbReference>
<evidence type="ECO:0000259" key="6">
    <source>
        <dbReference type="PROSITE" id="PS50075"/>
    </source>
</evidence>
<dbReference type="AlphaFoldDB" id="A0A543FIG0"/>
<dbReference type="InterPro" id="IPR016039">
    <property type="entry name" value="Thiolase-like"/>
</dbReference>
<dbReference type="PANTHER" id="PTHR43775">
    <property type="entry name" value="FATTY ACID SYNTHASE"/>
    <property type="match status" value="1"/>
</dbReference>
<dbReference type="InterPro" id="IPR020806">
    <property type="entry name" value="PKS_PP-bd"/>
</dbReference>
<dbReference type="Gene3D" id="3.30.70.3290">
    <property type="match status" value="1"/>
</dbReference>
<evidence type="ECO:0000256" key="1">
    <source>
        <dbReference type="ARBA" id="ARBA00022450"/>
    </source>
</evidence>
<feature type="domain" description="Ketosynthase family 3 (KS3)" evidence="7">
    <location>
        <begin position="21"/>
        <end position="461"/>
    </location>
</feature>
<dbReference type="Gene3D" id="3.40.47.10">
    <property type="match status" value="1"/>
</dbReference>
<dbReference type="SMART" id="SM01294">
    <property type="entry name" value="PKS_PP_betabranch"/>
    <property type="match status" value="1"/>
</dbReference>
<evidence type="ECO:0000259" key="7">
    <source>
        <dbReference type="PROSITE" id="PS52004"/>
    </source>
</evidence>
<accession>A0A543FIG0</accession>
<dbReference type="EMBL" id="VFPG01000001">
    <property type="protein sequence ID" value="TQM33556.1"/>
    <property type="molecule type" value="Genomic_DNA"/>
</dbReference>
<feature type="region of interest" description="Disordered" evidence="5">
    <location>
        <begin position="464"/>
        <end position="483"/>
    </location>
</feature>
<evidence type="ECO:0000256" key="4">
    <source>
        <dbReference type="ARBA" id="ARBA00023268"/>
    </source>
</evidence>
<dbReference type="GO" id="GO:0031177">
    <property type="term" value="F:phosphopantetheine binding"/>
    <property type="evidence" value="ECO:0007669"/>
    <property type="project" value="InterPro"/>
</dbReference>
<feature type="domain" description="Carrier" evidence="6">
    <location>
        <begin position="661"/>
        <end position="735"/>
    </location>
</feature>
<dbReference type="InterPro" id="IPR050091">
    <property type="entry name" value="PKS_NRPS_Biosynth_Enz"/>
</dbReference>
<dbReference type="RefSeq" id="WP_141811303.1">
    <property type="nucleotide sequence ID" value="NZ_VFPG01000001.1"/>
</dbReference>
<keyword evidence="1" id="KW-0596">Phosphopantetheine</keyword>
<dbReference type="Pfam" id="PF02801">
    <property type="entry name" value="Ketoacyl-synt_C"/>
    <property type="match status" value="1"/>
</dbReference>
<keyword evidence="9" id="KW-1185">Reference proteome</keyword>
<dbReference type="Pfam" id="PF00109">
    <property type="entry name" value="ketoacyl-synt"/>
    <property type="match status" value="1"/>
</dbReference>
<sequence>MKRKKPRRRADLEQATGAPSVQSIAVVGMSCRFAGGADSPEALWRLLIGEVDAVADAPPAGRWPAGNYHDTERGAPGKTVSIAGAYLPDVELFDAEFFGITPREAADMDPQQRLALELSWEAFEDAGIRPDTVPDTGVYFANKFNDYRAVKLSRGPAATTPFTSTGDVEGVIANRVSYFLGFDGPSMTVNASCAGSLVAVHLACQALRAGESTVAIAGGVQLNLIPDTAIGLSKLGVLSPGGRSRAFDATADGYVRGEGGAVVVLKPLPAALRDGDRIYCTVLGSATNNNGHHHKGMAAGAAGGGVGKYSMPASSAAGQEQLLRRACARAGVDPSTVDYVEAHGTGTAVGDRAELTALGTVYGAAKSGGTPLTVGSVKTNIGHTEAAAGMAGLLKVALALRHRQIPRSLHFDRAAPDLDLAGAGVQVANTLLPWPERDVPARAGVSAFGFGGSNAHAIVEEAPPEIADGPEPNNGATPTDTETRSAERLIVLSARTEPALREQVRRLHDHLSSHPGITLDDLAHTLCRTRTPFAHRLSLVASTVAEVRSFLHETLRDTAPTEMEYPSQASALMVAAALRPGTVPRRGLLQAVGALFERGVDPDWSAVNPPGRVVSLPTYPFQRQRHWAIPAETEPVRDDHSENTAVAGDSTHVWSHPVGVVALRDTVAGELAEVIGVESDGIHHTRNFDQLGVGSVHAVELSSRLSARLGITVPAAIIWGHPTVELLTAELSARLEATNHPAAPPATGAHELPDSTEPALLARPPHISADEEVLSTAELLTLGRELLG</sequence>
<gene>
    <name evidence="8" type="ORF">FB390_5289</name>
</gene>
<keyword evidence="2" id="KW-0597">Phosphoprotein</keyword>
<reference evidence="8 9" key="1">
    <citation type="submission" date="2019-06" db="EMBL/GenBank/DDBJ databases">
        <title>Sequencing the genomes of 1000 actinobacteria strains.</title>
        <authorList>
            <person name="Klenk H.-P."/>
        </authorList>
    </citation>
    <scope>NUCLEOTIDE SEQUENCE [LARGE SCALE GENOMIC DNA]</scope>
    <source>
        <strain evidence="8 9">DSM 103495</strain>
    </source>
</reference>
<dbReference type="InterPro" id="IPR009081">
    <property type="entry name" value="PP-bd_ACP"/>
</dbReference>
<comment type="caution">
    <text evidence="8">The sequence shown here is derived from an EMBL/GenBank/DDBJ whole genome shotgun (WGS) entry which is preliminary data.</text>
</comment>
<evidence type="ECO:0000313" key="8">
    <source>
        <dbReference type="EMBL" id="TQM33556.1"/>
    </source>
</evidence>
<dbReference type="InterPro" id="IPR014030">
    <property type="entry name" value="Ketoacyl_synth_N"/>
</dbReference>
<dbReference type="SUPFAM" id="SSF53901">
    <property type="entry name" value="Thiolase-like"/>
    <property type="match status" value="1"/>
</dbReference>
<dbReference type="PROSITE" id="PS51257">
    <property type="entry name" value="PROKAR_LIPOPROTEIN"/>
    <property type="match status" value="1"/>
</dbReference>
<evidence type="ECO:0000313" key="9">
    <source>
        <dbReference type="Proteomes" id="UP000316331"/>
    </source>
</evidence>
<dbReference type="Pfam" id="PF00550">
    <property type="entry name" value="PP-binding"/>
    <property type="match status" value="1"/>
</dbReference>
<dbReference type="InterPro" id="IPR014031">
    <property type="entry name" value="Ketoacyl_synth_C"/>
</dbReference>
<protein>
    <submittedName>
        <fullName evidence="8">Phosphopantetheine binding protein</fullName>
    </submittedName>
</protein>
<dbReference type="CDD" id="cd00833">
    <property type="entry name" value="PKS"/>
    <property type="match status" value="1"/>
</dbReference>
<dbReference type="InterPro" id="IPR036736">
    <property type="entry name" value="ACP-like_sf"/>
</dbReference>
<dbReference type="GO" id="GO:0004312">
    <property type="term" value="F:fatty acid synthase activity"/>
    <property type="evidence" value="ECO:0007669"/>
    <property type="project" value="TreeGrafter"/>
</dbReference>
<evidence type="ECO:0000256" key="5">
    <source>
        <dbReference type="SAM" id="MobiDB-lite"/>
    </source>
</evidence>
<organism evidence="8 9">
    <name type="scientific">Nocardia bhagyanarayanae</name>
    <dbReference type="NCBI Taxonomy" id="1215925"/>
    <lineage>
        <taxon>Bacteria</taxon>
        <taxon>Bacillati</taxon>
        <taxon>Actinomycetota</taxon>
        <taxon>Actinomycetes</taxon>
        <taxon>Mycobacteriales</taxon>
        <taxon>Nocardiaceae</taxon>
        <taxon>Nocardia</taxon>
    </lineage>
</organism>
<dbReference type="Gene3D" id="1.10.1200.10">
    <property type="entry name" value="ACP-like"/>
    <property type="match status" value="1"/>
</dbReference>
<dbReference type="InterPro" id="IPR020841">
    <property type="entry name" value="PKS_Beta-ketoAc_synthase_dom"/>
</dbReference>
<dbReference type="SMART" id="SM00823">
    <property type="entry name" value="PKS_PP"/>
    <property type="match status" value="1"/>
</dbReference>
<dbReference type="Pfam" id="PF22621">
    <property type="entry name" value="CurL-like_PKS_C"/>
    <property type="match status" value="1"/>
</dbReference>
<dbReference type="PROSITE" id="PS50075">
    <property type="entry name" value="CARRIER"/>
    <property type="match status" value="1"/>
</dbReference>
<keyword evidence="3" id="KW-0808">Transferase</keyword>
<dbReference type="SMART" id="SM00825">
    <property type="entry name" value="PKS_KS"/>
    <property type="match status" value="1"/>
</dbReference>
<name>A0A543FIG0_9NOCA</name>